<keyword evidence="1" id="KW-1133">Transmembrane helix</keyword>
<evidence type="ECO:0000256" key="1">
    <source>
        <dbReference type="SAM" id="Phobius"/>
    </source>
</evidence>
<gene>
    <name evidence="2" type="ORF">FCL54_15275</name>
</gene>
<feature type="transmembrane region" description="Helical" evidence="1">
    <location>
        <begin position="89"/>
        <end position="114"/>
    </location>
</feature>
<keyword evidence="1" id="KW-0812">Transmembrane</keyword>
<keyword evidence="1" id="KW-0472">Membrane</keyword>
<dbReference type="OrthoDB" id="9808460at2"/>
<comment type="caution">
    <text evidence="2">The sequence shown here is derived from an EMBL/GenBank/DDBJ whole genome shotgun (WGS) entry which is preliminary data.</text>
</comment>
<sequence length="160" mass="17338">MGVIYWSIIFLSFIIAFVALVFPIVPGVLFLGLGFLLYGLFFTFDPLTPMFWIIQVFLVVLLFIADYVSNLVGVKKRGGTKAAVWGSTIGLLTGPFIIPFAGILIGPFLGAVIAELLVHKKPINEALKVGVGSLFGFLGGAFIKGLLQFVMIGYFLFAVL</sequence>
<keyword evidence="3" id="KW-1185">Reference proteome</keyword>
<organism evidence="2 3">
    <name type="scientific">Exobacillus caeni</name>
    <dbReference type="NCBI Taxonomy" id="2574798"/>
    <lineage>
        <taxon>Bacteria</taxon>
        <taxon>Bacillati</taxon>
        <taxon>Bacillota</taxon>
        <taxon>Bacilli</taxon>
        <taxon>Bacillales</taxon>
        <taxon>Guptibacillaceae</taxon>
        <taxon>Exobacillus</taxon>
    </lineage>
</organism>
<dbReference type="Proteomes" id="UP000308230">
    <property type="component" value="Unassembled WGS sequence"/>
</dbReference>
<dbReference type="RefSeq" id="WP_138127616.1">
    <property type="nucleotide sequence ID" value="NZ_SWLG01000011.1"/>
</dbReference>
<feature type="transmembrane region" description="Helical" evidence="1">
    <location>
        <begin position="50"/>
        <end position="68"/>
    </location>
</feature>
<reference evidence="2 3" key="1">
    <citation type="submission" date="2019-04" db="EMBL/GenBank/DDBJ databases">
        <title>Bacillus caeni sp. nov., a bacterium isolated from mangrove sediment.</title>
        <authorList>
            <person name="Huang H."/>
            <person name="Mo K."/>
            <person name="Hu Y."/>
        </authorList>
    </citation>
    <scope>NUCLEOTIDE SEQUENCE [LARGE SCALE GENOMIC DNA]</scope>
    <source>
        <strain evidence="2 3">HB172195</strain>
    </source>
</reference>
<dbReference type="EMBL" id="SWLG01000011">
    <property type="protein sequence ID" value="TLS36298.1"/>
    <property type="molecule type" value="Genomic_DNA"/>
</dbReference>
<dbReference type="InterPro" id="IPR007403">
    <property type="entry name" value="DUF456"/>
</dbReference>
<feature type="transmembrane region" description="Helical" evidence="1">
    <location>
        <begin position="7"/>
        <end position="38"/>
    </location>
</feature>
<protein>
    <submittedName>
        <fullName evidence="2">DUF456 domain-containing protein</fullName>
    </submittedName>
</protein>
<dbReference type="AlphaFoldDB" id="A0A5R9F3V9"/>
<feature type="transmembrane region" description="Helical" evidence="1">
    <location>
        <begin position="134"/>
        <end position="157"/>
    </location>
</feature>
<dbReference type="PANTHER" id="PTHR39165:SF1">
    <property type="entry name" value="DUF456 DOMAIN-CONTAINING PROTEIN"/>
    <property type="match status" value="1"/>
</dbReference>
<proteinExistence type="predicted"/>
<dbReference type="Pfam" id="PF04306">
    <property type="entry name" value="DUF456"/>
    <property type="match status" value="1"/>
</dbReference>
<evidence type="ECO:0000313" key="3">
    <source>
        <dbReference type="Proteomes" id="UP000308230"/>
    </source>
</evidence>
<dbReference type="PANTHER" id="PTHR39165">
    <property type="entry name" value="IG HYPOTHETICAL 17883"/>
    <property type="match status" value="1"/>
</dbReference>
<name>A0A5R9F3V9_9BACL</name>
<accession>A0A5R9F3V9</accession>
<evidence type="ECO:0000313" key="2">
    <source>
        <dbReference type="EMBL" id="TLS36298.1"/>
    </source>
</evidence>